<feature type="domain" description="HTH iclR-type" evidence="4">
    <location>
        <begin position="2"/>
        <end position="65"/>
    </location>
</feature>
<dbReference type="PANTHER" id="PTHR30136">
    <property type="entry name" value="HELIX-TURN-HELIX TRANSCRIPTIONAL REGULATOR, ICLR FAMILY"/>
    <property type="match status" value="1"/>
</dbReference>
<dbReference type="Gene3D" id="1.10.10.10">
    <property type="entry name" value="Winged helix-like DNA-binding domain superfamily/Winged helix DNA-binding domain"/>
    <property type="match status" value="1"/>
</dbReference>
<keyword evidence="1" id="KW-0805">Transcription regulation</keyword>
<dbReference type="PANTHER" id="PTHR30136:SF24">
    <property type="entry name" value="HTH-TYPE TRANSCRIPTIONAL REPRESSOR ALLR"/>
    <property type="match status" value="1"/>
</dbReference>
<dbReference type="SUPFAM" id="SSF55781">
    <property type="entry name" value="GAF domain-like"/>
    <property type="match status" value="1"/>
</dbReference>
<feature type="domain" description="IclR-ED" evidence="5">
    <location>
        <begin position="66"/>
        <end position="247"/>
    </location>
</feature>
<evidence type="ECO:0000259" key="4">
    <source>
        <dbReference type="PROSITE" id="PS51077"/>
    </source>
</evidence>
<evidence type="ECO:0000259" key="5">
    <source>
        <dbReference type="PROSITE" id="PS51078"/>
    </source>
</evidence>
<evidence type="ECO:0000313" key="6">
    <source>
        <dbReference type="EMBL" id="CAB3768986.1"/>
    </source>
</evidence>
<dbReference type="GO" id="GO:0003677">
    <property type="term" value="F:DNA binding"/>
    <property type="evidence" value="ECO:0007669"/>
    <property type="project" value="UniProtKB-KW"/>
</dbReference>
<dbReference type="SUPFAM" id="SSF46785">
    <property type="entry name" value="Winged helix' DNA-binding domain"/>
    <property type="match status" value="1"/>
</dbReference>
<evidence type="ECO:0000256" key="2">
    <source>
        <dbReference type="ARBA" id="ARBA00023125"/>
    </source>
</evidence>
<dbReference type="Proteomes" id="UP000494363">
    <property type="component" value="Unassembled WGS sequence"/>
</dbReference>
<sequence>MDKTLLKGLMVLEALAALDGEPLTIQALAVRLGLTKSNAHRTLQTLAHAGYAVRDEASGVYRSTLKLFELGTLQISRLDVRHQAAPVMRQLADLTEETVHLSVLDGDTVIYVDKLDSPQPVRAYSVVGGRAPAYCVATGKALLAFQAADYLDRRVRDLHAHTPATITDRAALQAELRRIGRTGCSVNRGEWRDSVGGLASPVFDGMGVVVAAIGISGPLERLSPKRIKALTPEVLKAGAQISRSMGFRQPYFNTSA</sequence>
<gene>
    <name evidence="6" type="primary">kdgR_6</name>
    <name evidence="6" type="ORF">LMG29542_06000</name>
</gene>
<dbReference type="InterPro" id="IPR005471">
    <property type="entry name" value="Tscrpt_reg_IclR_N"/>
</dbReference>
<dbReference type="InterPro" id="IPR014757">
    <property type="entry name" value="Tscrpt_reg_IclR_C"/>
</dbReference>
<protein>
    <submittedName>
        <fullName evidence="6">Transcriptional regulator KdgR</fullName>
    </submittedName>
</protein>
<proteinExistence type="predicted"/>
<dbReference type="InterPro" id="IPR036388">
    <property type="entry name" value="WH-like_DNA-bd_sf"/>
</dbReference>
<evidence type="ECO:0000313" key="7">
    <source>
        <dbReference type="Proteomes" id="UP000494363"/>
    </source>
</evidence>
<keyword evidence="3" id="KW-0804">Transcription</keyword>
<dbReference type="InterPro" id="IPR029016">
    <property type="entry name" value="GAF-like_dom_sf"/>
</dbReference>
<dbReference type="InterPro" id="IPR036390">
    <property type="entry name" value="WH_DNA-bd_sf"/>
</dbReference>
<dbReference type="EMBL" id="CADIKH010000039">
    <property type="protein sequence ID" value="CAB3768986.1"/>
    <property type="molecule type" value="Genomic_DNA"/>
</dbReference>
<keyword evidence="7" id="KW-1185">Reference proteome</keyword>
<dbReference type="RefSeq" id="WP_175230666.1">
    <property type="nucleotide sequence ID" value="NZ_CADIKH010000039.1"/>
</dbReference>
<dbReference type="InterPro" id="IPR050707">
    <property type="entry name" value="HTH_MetabolicPath_Reg"/>
</dbReference>
<organism evidence="6 7">
    <name type="scientific">Paraburkholderia humisilvae</name>
    <dbReference type="NCBI Taxonomy" id="627669"/>
    <lineage>
        <taxon>Bacteria</taxon>
        <taxon>Pseudomonadati</taxon>
        <taxon>Pseudomonadota</taxon>
        <taxon>Betaproteobacteria</taxon>
        <taxon>Burkholderiales</taxon>
        <taxon>Burkholderiaceae</taxon>
        <taxon>Paraburkholderia</taxon>
    </lineage>
</organism>
<dbReference type="SMART" id="SM00346">
    <property type="entry name" value="HTH_ICLR"/>
    <property type="match status" value="1"/>
</dbReference>
<dbReference type="AlphaFoldDB" id="A0A6J5EUS2"/>
<dbReference type="PROSITE" id="PS51078">
    <property type="entry name" value="ICLR_ED"/>
    <property type="match status" value="1"/>
</dbReference>
<evidence type="ECO:0000256" key="3">
    <source>
        <dbReference type="ARBA" id="ARBA00023163"/>
    </source>
</evidence>
<dbReference type="Pfam" id="PF01614">
    <property type="entry name" value="IclR_C"/>
    <property type="match status" value="1"/>
</dbReference>
<dbReference type="PROSITE" id="PS51077">
    <property type="entry name" value="HTH_ICLR"/>
    <property type="match status" value="1"/>
</dbReference>
<keyword evidence="2" id="KW-0238">DNA-binding</keyword>
<name>A0A6J5EUS2_9BURK</name>
<reference evidence="6 7" key="1">
    <citation type="submission" date="2020-04" db="EMBL/GenBank/DDBJ databases">
        <authorList>
            <person name="De Canck E."/>
        </authorList>
    </citation>
    <scope>NUCLEOTIDE SEQUENCE [LARGE SCALE GENOMIC DNA]</scope>
    <source>
        <strain evidence="6 7">LMG 29542</strain>
    </source>
</reference>
<evidence type="ECO:0000256" key="1">
    <source>
        <dbReference type="ARBA" id="ARBA00023015"/>
    </source>
</evidence>
<dbReference type="GO" id="GO:0045892">
    <property type="term" value="P:negative regulation of DNA-templated transcription"/>
    <property type="evidence" value="ECO:0007669"/>
    <property type="project" value="TreeGrafter"/>
</dbReference>
<dbReference type="GO" id="GO:0003700">
    <property type="term" value="F:DNA-binding transcription factor activity"/>
    <property type="evidence" value="ECO:0007669"/>
    <property type="project" value="TreeGrafter"/>
</dbReference>
<dbReference type="Gene3D" id="3.30.450.40">
    <property type="match status" value="1"/>
</dbReference>
<dbReference type="Pfam" id="PF09339">
    <property type="entry name" value="HTH_IclR"/>
    <property type="match status" value="1"/>
</dbReference>
<accession>A0A6J5EUS2</accession>